<dbReference type="SUPFAM" id="SSF55681">
    <property type="entry name" value="Class II aaRS and biotin synthetases"/>
    <property type="match status" value="1"/>
</dbReference>
<name>A0A3Q3DSZ2_HIPCM</name>
<keyword evidence="6" id="KW-0648">Protein biosynthesis</keyword>
<dbReference type="GO" id="GO:0005739">
    <property type="term" value="C:mitochondrion"/>
    <property type="evidence" value="ECO:0007669"/>
    <property type="project" value="TreeGrafter"/>
</dbReference>
<evidence type="ECO:0000256" key="2">
    <source>
        <dbReference type="ARBA" id="ARBA00022490"/>
    </source>
</evidence>
<dbReference type="FunFam" id="3.40.50.800:FF:000004">
    <property type="entry name" value="Glycine--tRNA ligase 2"/>
    <property type="match status" value="1"/>
</dbReference>
<dbReference type="Proteomes" id="UP000264820">
    <property type="component" value="Unplaced"/>
</dbReference>
<reference evidence="9" key="1">
    <citation type="submission" date="2025-08" db="UniProtKB">
        <authorList>
            <consortium name="Ensembl"/>
        </authorList>
    </citation>
    <scope>IDENTIFICATION</scope>
</reference>
<dbReference type="PANTHER" id="PTHR10745:SF0">
    <property type="entry name" value="GLYCINE--TRNA LIGASE"/>
    <property type="match status" value="1"/>
</dbReference>
<dbReference type="GeneTree" id="ENSGT00940000153759"/>
<dbReference type="OMA" id="NGHITIQ"/>
<evidence type="ECO:0000256" key="3">
    <source>
        <dbReference type="ARBA" id="ARBA00022598"/>
    </source>
</evidence>
<evidence type="ECO:0000256" key="5">
    <source>
        <dbReference type="ARBA" id="ARBA00022840"/>
    </source>
</evidence>
<dbReference type="SUPFAM" id="SSF52954">
    <property type="entry name" value="Class II aaRS ABD-related"/>
    <property type="match status" value="1"/>
</dbReference>
<keyword evidence="5" id="KW-0067">ATP-binding</keyword>
<evidence type="ECO:0000256" key="6">
    <source>
        <dbReference type="ARBA" id="ARBA00022917"/>
    </source>
</evidence>
<dbReference type="InterPro" id="IPR004154">
    <property type="entry name" value="Anticodon-bd"/>
</dbReference>
<dbReference type="InterPro" id="IPR045864">
    <property type="entry name" value="aa-tRNA-synth_II/BPL/LPL"/>
</dbReference>
<evidence type="ECO:0000256" key="7">
    <source>
        <dbReference type="ARBA" id="ARBA00023146"/>
    </source>
</evidence>
<keyword evidence="7" id="KW-0030">Aminoacyl-tRNA synthetase</keyword>
<keyword evidence="3" id="KW-0436">Ligase</keyword>
<keyword evidence="4" id="KW-0547">Nucleotide-binding</keyword>
<evidence type="ECO:0000313" key="10">
    <source>
        <dbReference type="Proteomes" id="UP000264820"/>
    </source>
</evidence>
<accession>A0A3Q3DSZ2</accession>
<dbReference type="GO" id="GO:0005524">
    <property type="term" value="F:ATP binding"/>
    <property type="evidence" value="ECO:0007669"/>
    <property type="project" value="UniProtKB-KW"/>
</dbReference>
<organism evidence="9 10">
    <name type="scientific">Hippocampus comes</name>
    <name type="common">Tiger tail seahorse</name>
    <dbReference type="NCBI Taxonomy" id="109280"/>
    <lineage>
        <taxon>Eukaryota</taxon>
        <taxon>Metazoa</taxon>
        <taxon>Chordata</taxon>
        <taxon>Craniata</taxon>
        <taxon>Vertebrata</taxon>
        <taxon>Euteleostomi</taxon>
        <taxon>Actinopterygii</taxon>
        <taxon>Neopterygii</taxon>
        <taxon>Teleostei</taxon>
        <taxon>Neoteleostei</taxon>
        <taxon>Acanthomorphata</taxon>
        <taxon>Syngnathiaria</taxon>
        <taxon>Syngnathiformes</taxon>
        <taxon>Syngnathoidei</taxon>
        <taxon>Syngnathidae</taxon>
        <taxon>Hippocampus</taxon>
    </lineage>
</organism>
<dbReference type="InterPro" id="IPR027031">
    <property type="entry name" value="Gly-tRNA_synthase/POLG2"/>
</dbReference>
<dbReference type="AlphaFoldDB" id="A0A3Q3DSZ2"/>
<comment type="subcellular location">
    <subcellularLocation>
        <location evidence="1">Cytoplasm</location>
    </subcellularLocation>
</comment>
<evidence type="ECO:0000313" key="9">
    <source>
        <dbReference type="Ensembl" id="ENSHCOP00000019740.1"/>
    </source>
</evidence>
<reference evidence="9" key="2">
    <citation type="submission" date="2025-09" db="UniProtKB">
        <authorList>
            <consortium name="Ensembl"/>
        </authorList>
    </citation>
    <scope>IDENTIFICATION</scope>
</reference>
<dbReference type="Pfam" id="PF03129">
    <property type="entry name" value="HGTP_anticodon"/>
    <property type="match status" value="1"/>
</dbReference>
<proteinExistence type="predicted"/>
<keyword evidence="2" id="KW-0963">Cytoplasm</keyword>
<dbReference type="InterPro" id="IPR036621">
    <property type="entry name" value="Anticodon-bd_dom_sf"/>
</dbReference>
<evidence type="ECO:0000256" key="1">
    <source>
        <dbReference type="ARBA" id="ARBA00004496"/>
    </source>
</evidence>
<dbReference type="Gene3D" id="3.40.50.800">
    <property type="entry name" value="Anticodon-binding domain"/>
    <property type="match status" value="1"/>
</dbReference>
<dbReference type="Gene3D" id="3.30.930.10">
    <property type="entry name" value="Bira Bifunctional Protein, Domain 2"/>
    <property type="match status" value="1"/>
</dbReference>
<evidence type="ECO:0000259" key="8">
    <source>
        <dbReference type="Pfam" id="PF03129"/>
    </source>
</evidence>
<dbReference type="Gene3D" id="3.30.720.200">
    <property type="match status" value="1"/>
</dbReference>
<dbReference type="Ensembl" id="ENSHCOT00000007982.1">
    <property type="protein sequence ID" value="ENSHCOP00000019740.1"/>
    <property type="gene ID" value="ENSHCOG00000005286.1"/>
</dbReference>
<dbReference type="GO" id="GO:0004820">
    <property type="term" value="F:glycine-tRNA ligase activity"/>
    <property type="evidence" value="ECO:0007669"/>
    <property type="project" value="TreeGrafter"/>
</dbReference>
<dbReference type="PANTHER" id="PTHR10745">
    <property type="entry name" value="GLYCYL-TRNA SYNTHETASE/DNA POLYMERASE SUBUNIT GAMMA-2"/>
    <property type="match status" value="1"/>
</dbReference>
<protein>
    <submittedName>
        <fullName evidence="9">Glycyl-tRNA synthetase 1</fullName>
    </submittedName>
</protein>
<keyword evidence="10" id="KW-1185">Reference proteome</keyword>
<sequence length="362" mass="40905">MAEIEHFVDPGEKVHPKFSNVADLDILLYSSGAQTSGQSAHAMRLGDAVEQGIIDNSVLGYFIGRIYLYLLKVGLRKDKVRFRQHMENEMAHYACDCWDAEAKTSYPQRERARCAFSLTHPHKVVNVVKFEPNRGAIGAAYKKDAKLIFDYLDACDECFIGDGEKRLNESGEFSVSTEGKTFKLSTDMVAVRRFQKTLHGRLKKKKKSLGGGVPLHRLLVWIQRDRFALQYFSFPATVSPYKCCILPLSQNQDFTPFVQQLSEALTRKGVSHKVDESSGSIGRRYARSDEIGVAFGVTVDFDTVNKTPRTATLRDRDSMRQIRVEVDALPGLIWSLANGESTWSQMELQYPLFEGQETGRKE</sequence>
<dbReference type="GO" id="GO:0070150">
    <property type="term" value="P:mitochondrial glycyl-tRNA aminoacylation"/>
    <property type="evidence" value="ECO:0007669"/>
    <property type="project" value="TreeGrafter"/>
</dbReference>
<feature type="domain" description="Anticodon-binding" evidence="8">
    <location>
        <begin position="242"/>
        <end position="332"/>
    </location>
</feature>
<dbReference type="FunFam" id="3.30.720.200:FF:000001">
    <property type="entry name" value="Glycine--tRNA ligase 2"/>
    <property type="match status" value="1"/>
</dbReference>
<evidence type="ECO:0000256" key="4">
    <source>
        <dbReference type="ARBA" id="ARBA00022741"/>
    </source>
</evidence>